<evidence type="ECO:0000313" key="5">
    <source>
        <dbReference type="EMBL" id="KAJ3477091.1"/>
    </source>
</evidence>
<evidence type="ECO:0000256" key="4">
    <source>
        <dbReference type="ARBA" id="ARBA00023136"/>
    </source>
</evidence>
<gene>
    <name evidence="5" type="ORF">NLI96_g10700</name>
</gene>
<name>A0AAD5Y924_9APHY</name>
<comment type="subcellular location">
    <subcellularLocation>
        <location evidence="1">Membrane</location>
        <topology evidence="1">Multi-pass membrane protein</topology>
    </subcellularLocation>
</comment>
<keyword evidence="3" id="KW-1133">Transmembrane helix</keyword>
<dbReference type="Proteomes" id="UP001212997">
    <property type="component" value="Unassembled WGS sequence"/>
</dbReference>
<keyword evidence="6" id="KW-1185">Reference proteome</keyword>
<reference evidence="5" key="1">
    <citation type="submission" date="2022-07" db="EMBL/GenBank/DDBJ databases">
        <title>Genome Sequence of Physisporinus lineatus.</title>
        <authorList>
            <person name="Buettner E."/>
        </authorList>
    </citation>
    <scope>NUCLEOTIDE SEQUENCE</scope>
    <source>
        <strain evidence="5">VT162</strain>
    </source>
</reference>
<evidence type="ECO:0008006" key="7">
    <source>
        <dbReference type="Google" id="ProtNLM"/>
    </source>
</evidence>
<keyword evidence="4" id="KW-0472">Membrane</keyword>
<evidence type="ECO:0000313" key="6">
    <source>
        <dbReference type="Proteomes" id="UP001212997"/>
    </source>
</evidence>
<proteinExistence type="predicted"/>
<organism evidence="5 6">
    <name type="scientific">Meripilus lineatus</name>
    <dbReference type="NCBI Taxonomy" id="2056292"/>
    <lineage>
        <taxon>Eukaryota</taxon>
        <taxon>Fungi</taxon>
        <taxon>Dikarya</taxon>
        <taxon>Basidiomycota</taxon>
        <taxon>Agaricomycotina</taxon>
        <taxon>Agaricomycetes</taxon>
        <taxon>Polyporales</taxon>
        <taxon>Meripilaceae</taxon>
        <taxon>Meripilus</taxon>
    </lineage>
</organism>
<dbReference type="InterPro" id="IPR052430">
    <property type="entry name" value="IVT-Associated"/>
</dbReference>
<sequence>MKNELGLLPKPLRHYRRVVLAIQKILDLLTGLRKIRENIPRKETVSDVFKERRDFMSCVCIALFACQHAFQTREPLPQFLPSARHAFEVLETSMNESLGLAHEQHRDAFGISLVYSFAEQEVVKELVVSLEELLELSGRLFGTRAWLLPGSEWERVETGVSDVDQGWYSTWKQEV</sequence>
<protein>
    <recommendedName>
        <fullName evidence="7">DUF2421 domain-containing protein</fullName>
    </recommendedName>
</protein>
<accession>A0AAD5Y924</accession>
<evidence type="ECO:0000256" key="2">
    <source>
        <dbReference type="ARBA" id="ARBA00022692"/>
    </source>
</evidence>
<dbReference type="PANTHER" id="PTHR47804:SF3">
    <property type="entry name" value="PROTEIN BRE4"/>
    <property type="match status" value="1"/>
</dbReference>
<evidence type="ECO:0000256" key="3">
    <source>
        <dbReference type="ARBA" id="ARBA00022989"/>
    </source>
</evidence>
<dbReference type="AlphaFoldDB" id="A0AAD5Y924"/>
<dbReference type="PANTHER" id="PTHR47804">
    <property type="entry name" value="60S RIBOSOMAL PROTEIN L19"/>
    <property type="match status" value="1"/>
</dbReference>
<comment type="caution">
    <text evidence="5">The sequence shown here is derived from an EMBL/GenBank/DDBJ whole genome shotgun (WGS) entry which is preliminary data.</text>
</comment>
<dbReference type="EMBL" id="JANAWD010000632">
    <property type="protein sequence ID" value="KAJ3477091.1"/>
    <property type="molecule type" value="Genomic_DNA"/>
</dbReference>
<evidence type="ECO:0000256" key="1">
    <source>
        <dbReference type="ARBA" id="ARBA00004141"/>
    </source>
</evidence>
<dbReference type="GO" id="GO:0016020">
    <property type="term" value="C:membrane"/>
    <property type="evidence" value="ECO:0007669"/>
    <property type="project" value="UniProtKB-SubCell"/>
</dbReference>
<keyword evidence="2" id="KW-0812">Transmembrane</keyword>